<reference evidence="2 3" key="1">
    <citation type="journal article" date="2018" name="Front. Plant Sci.">
        <title>Red Clover (Trifolium pratense) and Zigzag Clover (T. medium) - A Picture of Genomic Similarities and Differences.</title>
        <authorList>
            <person name="Dluhosova J."/>
            <person name="Istvanek J."/>
            <person name="Nedelnik J."/>
            <person name="Repkova J."/>
        </authorList>
    </citation>
    <scope>NUCLEOTIDE SEQUENCE [LARGE SCALE GENOMIC DNA]</scope>
    <source>
        <strain evidence="3">cv. 10/8</strain>
        <tissue evidence="2">Leaf</tissue>
    </source>
</reference>
<keyword evidence="3" id="KW-1185">Reference proteome</keyword>
<feature type="domain" description="Reverse transcriptase Ty1/copia-type" evidence="1">
    <location>
        <begin position="2"/>
        <end position="36"/>
    </location>
</feature>
<dbReference type="AlphaFoldDB" id="A0A392RJE8"/>
<sequence length="68" mass="7711">DDVDGINDLKLQLAKQFEMKDLGTLRYFLGIEVAYSPRGTFTPNPITLPTFLNRLTSLKLEQQIVLLS</sequence>
<dbReference type="InterPro" id="IPR013103">
    <property type="entry name" value="RVT_2"/>
</dbReference>
<dbReference type="Pfam" id="PF07727">
    <property type="entry name" value="RVT_2"/>
    <property type="match status" value="1"/>
</dbReference>
<proteinExistence type="predicted"/>
<accession>A0A392RJE8</accession>
<evidence type="ECO:0000259" key="1">
    <source>
        <dbReference type="Pfam" id="PF07727"/>
    </source>
</evidence>
<comment type="caution">
    <text evidence="2">The sequence shown here is derived from an EMBL/GenBank/DDBJ whole genome shotgun (WGS) entry which is preliminary data.</text>
</comment>
<organism evidence="2 3">
    <name type="scientific">Trifolium medium</name>
    <dbReference type="NCBI Taxonomy" id="97028"/>
    <lineage>
        <taxon>Eukaryota</taxon>
        <taxon>Viridiplantae</taxon>
        <taxon>Streptophyta</taxon>
        <taxon>Embryophyta</taxon>
        <taxon>Tracheophyta</taxon>
        <taxon>Spermatophyta</taxon>
        <taxon>Magnoliopsida</taxon>
        <taxon>eudicotyledons</taxon>
        <taxon>Gunneridae</taxon>
        <taxon>Pentapetalae</taxon>
        <taxon>rosids</taxon>
        <taxon>fabids</taxon>
        <taxon>Fabales</taxon>
        <taxon>Fabaceae</taxon>
        <taxon>Papilionoideae</taxon>
        <taxon>50 kb inversion clade</taxon>
        <taxon>NPAAA clade</taxon>
        <taxon>Hologalegina</taxon>
        <taxon>IRL clade</taxon>
        <taxon>Trifolieae</taxon>
        <taxon>Trifolium</taxon>
    </lineage>
</organism>
<dbReference type="EMBL" id="LXQA010230980">
    <property type="protein sequence ID" value="MCI36154.1"/>
    <property type="molecule type" value="Genomic_DNA"/>
</dbReference>
<protein>
    <submittedName>
        <fullName evidence="2">Gag-pol polyprotein</fullName>
    </submittedName>
</protein>
<evidence type="ECO:0000313" key="3">
    <source>
        <dbReference type="Proteomes" id="UP000265520"/>
    </source>
</evidence>
<evidence type="ECO:0000313" key="2">
    <source>
        <dbReference type="EMBL" id="MCI36154.1"/>
    </source>
</evidence>
<name>A0A392RJE8_9FABA</name>
<feature type="non-terminal residue" evidence="2">
    <location>
        <position position="1"/>
    </location>
</feature>
<dbReference type="Proteomes" id="UP000265520">
    <property type="component" value="Unassembled WGS sequence"/>
</dbReference>